<evidence type="ECO:0000256" key="1">
    <source>
        <dbReference type="SAM" id="MobiDB-lite"/>
    </source>
</evidence>
<feature type="compositionally biased region" description="Basic and acidic residues" evidence="1">
    <location>
        <begin position="262"/>
        <end position="277"/>
    </location>
</feature>
<dbReference type="EMBL" id="CP017558">
    <property type="protein sequence ID" value="AOW07869.1"/>
    <property type="molecule type" value="Genomic_DNA"/>
</dbReference>
<reference evidence="2 3" key="1">
    <citation type="journal article" date="2016" name="PLoS ONE">
        <title>Sequence Assembly of Yarrowia lipolytica Strain W29/CLIB89 Shows Transposable Element Diversity.</title>
        <authorList>
            <person name="Magnan C."/>
            <person name="Yu J."/>
            <person name="Chang I."/>
            <person name="Jahn E."/>
            <person name="Kanomata Y."/>
            <person name="Wu J."/>
            <person name="Zeller M."/>
            <person name="Oakes M."/>
            <person name="Baldi P."/>
            <person name="Sandmeyer S."/>
        </authorList>
    </citation>
    <scope>NUCLEOTIDE SEQUENCE [LARGE SCALE GENOMIC DNA]</scope>
    <source>
        <strain evidence="3">CLIB89(W29)</strain>
    </source>
</reference>
<dbReference type="VEuPathDB" id="FungiDB:YALI0_F29513g"/>
<organism evidence="2 3">
    <name type="scientific">Yarrowia lipolytica</name>
    <name type="common">Candida lipolytica</name>
    <dbReference type="NCBI Taxonomy" id="4952"/>
    <lineage>
        <taxon>Eukaryota</taxon>
        <taxon>Fungi</taxon>
        <taxon>Dikarya</taxon>
        <taxon>Ascomycota</taxon>
        <taxon>Saccharomycotina</taxon>
        <taxon>Dipodascomycetes</taxon>
        <taxon>Dipodascales</taxon>
        <taxon>Dipodascales incertae sedis</taxon>
        <taxon>Yarrowia</taxon>
    </lineage>
</organism>
<evidence type="ECO:0000313" key="2">
    <source>
        <dbReference type="EMBL" id="AOW07869.1"/>
    </source>
</evidence>
<feature type="compositionally biased region" description="Basic and acidic residues" evidence="1">
    <location>
        <begin position="41"/>
        <end position="57"/>
    </location>
</feature>
<dbReference type="GeneID" id="2908235"/>
<dbReference type="Proteomes" id="UP000182444">
    <property type="component" value="Chromosome 1F"/>
</dbReference>
<dbReference type="RefSeq" id="XP_506017.3">
    <property type="nucleotide sequence ID" value="XM_506017.3"/>
</dbReference>
<accession>A0A1D8NQJ5</accession>
<dbReference type="InterPro" id="IPR014848">
    <property type="entry name" value="Rgp1"/>
</dbReference>
<dbReference type="eggNOG" id="KOG4469">
    <property type="taxonomic scope" value="Eukaryota"/>
</dbReference>
<feature type="region of interest" description="Disordered" evidence="1">
    <location>
        <begin position="489"/>
        <end position="518"/>
    </location>
</feature>
<sequence>MTSDSIRAEVVFESPTVFGGDDVRAVITFRNVSRVTSVDNTDTRSDVQADTRNRSDSFHNNNNNSRTEDQPRASVDGWRDRFFGLLSTDYEPLPSNRLSRARSVRRTAQPPVRSPHGTSETLIMGTCRIEGHFVVDPEVVDVARLEHVRNRGAAMGLAHLSEVDDSKDVDNHQGITKMIWGLLGDESSGTQSKSAQSSDSGEGLPIYSSASSLLFPALTLNPGESKVFYYKCTLPRELPPSYRGKAVRIYYSLVVSTQRGESRLVDRPDMSNEDNSHAKPSLTSRSHRLVAPFRVFQYVDDDGDSIPHQVDNPIGGEQSAVAVKELPDSSRETMSDVFGLHHVGPSTKPGPKSREQLLDHIKTLRTSHDPYVSHDQSMEDEEDDAGTSAGAHINRLVQSNGLISKTLVPKTTFHISRNSKYIATLSLSKPLYRIGDSMVLSFDFSGSHTPCYHVTASLETTETIHRSYLHGYDWDDSLLSGWGNSSNGNLSSGNGRRSSVGSDGSGRRLSGSRDPTMIPLPSTRRIYAQEMTFIYDSRDRVTFDMVVPATAASQFATTKICMDWSLKLTFVTHFADKKDAQMMGSSKSKTPNARSLVQTNIPRPAVSEPGSPVMERKRSIVGDSAFPNANANGNGKNVLTNGGTPGNILNITDSAVIAPVEYDSRGTTYGPKDTFSCEHFSCKIPLNVYSTDKDISSVIGVSRGTSVYSAGLW</sequence>
<dbReference type="AlphaFoldDB" id="A0A1D8NQJ5"/>
<protein>
    <recommendedName>
        <fullName evidence="4">Rgp1-domain-containing protein</fullName>
    </recommendedName>
</protein>
<dbReference type="KEGG" id="yli:2908235"/>
<dbReference type="PANTHER" id="PTHR12507">
    <property type="entry name" value="REDUCED GROWTH PHENOTYPE 1 RGP1, YEAST -RELATED"/>
    <property type="match status" value="1"/>
</dbReference>
<evidence type="ECO:0000313" key="3">
    <source>
        <dbReference type="Proteomes" id="UP000182444"/>
    </source>
</evidence>
<feature type="region of interest" description="Disordered" evidence="1">
    <location>
        <begin position="37"/>
        <end position="73"/>
    </location>
</feature>
<proteinExistence type="predicted"/>
<gene>
    <name evidence="2" type="ORF">YALI1_F37100g</name>
</gene>
<dbReference type="VEuPathDB" id="FungiDB:YALI1_F37100g"/>
<feature type="region of interest" description="Disordered" evidence="1">
    <location>
        <begin position="262"/>
        <end position="282"/>
    </location>
</feature>
<feature type="compositionally biased region" description="Low complexity" evidence="1">
    <location>
        <begin position="489"/>
        <end position="514"/>
    </location>
</feature>
<dbReference type="Pfam" id="PF08737">
    <property type="entry name" value="Rgp1"/>
    <property type="match status" value="1"/>
</dbReference>
<feature type="region of interest" description="Disordered" evidence="1">
    <location>
        <begin position="98"/>
        <end position="119"/>
    </location>
</feature>
<evidence type="ECO:0008006" key="4">
    <source>
        <dbReference type="Google" id="ProtNLM"/>
    </source>
</evidence>
<name>A0A1D8NQJ5_YARLL</name>